<organism evidence="13 14">
    <name type="scientific">Acaulospora morrowiae</name>
    <dbReference type="NCBI Taxonomy" id="94023"/>
    <lineage>
        <taxon>Eukaryota</taxon>
        <taxon>Fungi</taxon>
        <taxon>Fungi incertae sedis</taxon>
        <taxon>Mucoromycota</taxon>
        <taxon>Glomeromycotina</taxon>
        <taxon>Glomeromycetes</taxon>
        <taxon>Diversisporales</taxon>
        <taxon>Acaulosporaceae</taxon>
        <taxon>Acaulospora</taxon>
    </lineage>
</organism>
<evidence type="ECO:0000313" key="13">
    <source>
        <dbReference type="EMBL" id="CAG8459975.1"/>
    </source>
</evidence>
<feature type="transmembrane region" description="Helical" evidence="10">
    <location>
        <begin position="93"/>
        <end position="115"/>
    </location>
</feature>
<dbReference type="InterPro" id="IPR003593">
    <property type="entry name" value="AAA+_ATPase"/>
</dbReference>
<feature type="transmembrane region" description="Helical" evidence="10">
    <location>
        <begin position="1024"/>
        <end position="1049"/>
    </location>
</feature>
<feature type="transmembrane region" description="Helical" evidence="10">
    <location>
        <begin position="1097"/>
        <end position="1117"/>
    </location>
</feature>
<dbReference type="CDD" id="cd18604">
    <property type="entry name" value="ABC_6TM_VMR1_D2_like"/>
    <property type="match status" value="1"/>
</dbReference>
<feature type="transmembrane region" description="Helical" evidence="10">
    <location>
        <begin position="1175"/>
        <end position="1203"/>
    </location>
</feature>
<dbReference type="InterPro" id="IPR011527">
    <property type="entry name" value="ABC1_TM_dom"/>
</dbReference>
<dbReference type="InterPro" id="IPR017871">
    <property type="entry name" value="ABC_transporter-like_CS"/>
</dbReference>
<evidence type="ECO:0000256" key="4">
    <source>
        <dbReference type="ARBA" id="ARBA00022737"/>
    </source>
</evidence>
<feature type="region of interest" description="Disordered" evidence="9">
    <location>
        <begin position="366"/>
        <end position="390"/>
    </location>
</feature>
<name>A0A9N8VTG3_9GLOM</name>
<dbReference type="PROSITE" id="PS50893">
    <property type="entry name" value="ABC_TRANSPORTER_2"/>
    <property type="match status" value="2"/>
</dbReference>
<dbReference type="SUPFAM" id="SSF52540">
    <property type="entry name" value="P-loop containing nucleoside triphosphate hydrolases"/>
    <property type="match status" value="2"/>
</dbReference>
<accession>A0A9N8VTG3</accession>
<feature type="transmembrane region" description="Helical" evidence="10">
    <location>
        <begin position="122"/>
        <end position="143"/>
    </location>
</feature>
<dbReference type="InterPro" id="IPR003439">
    <property type="entry name" value="ABC_transporter-like_ATP-bd"/>
</dbReference>
<dbReference type="PANTHER" id="PTHR24223">
    <property type="entry name" value="ATP-BINDING CASSETTE SUB-FAMILY C"/>
    <property type="match status" value="1"/>
</dbReference>
<gene>
    <name evidence="13" type="ORF">AMORRO_LOCUS1348</name>
</gene>
<dbReference type="Gene3D" id="1.20.1560.10">
    <property type="entry name" value="ABC transporter type 1, transmembrane domain"/>
    <property type="match status" value="2"/>
</dbReference>
<dbReference type="CDD" id="cd03244">
    <property type="entry name" value="ABCC_MRP_domain2"/>
    <property type="match status" value="1"/>
</dbReference>
<dbReference type="Proteomes" id="UP000789342">
    <property type="component" value="Unassembled WGS sequence"/>
</dbReference>
<dbReference type="InterPro" id="IPR036640">
    <property type="entry name" value="ABC1_TM_sf"/>
</dbReference>
<keyword evidence="6" id="KW-0067">ATP-binding</keyword>
<dbReference type="PROSITE" id="PS50929">
    <property type="entry name" value="ABC_TM1F"/>
    <property type="match status" value="2"/>
</dbReference>
<evidence type="ECO:0000256" key="2">
    <source>
        <dbReference type="ARBA" id="ARBA00022448"/>
    </source>
</evidence>
<feature type="domain" description="ABC transporter" evidence="11">
    <location>
        <begin position="1279"/>
        <end position="1524"/>
    </location>
</feature>
<evidence type="ECO:0000256" key="10">
    <source>
        <dbReference type="SAM" id="Phobius"/>
    </source>
</evidence>
<dbReference type="GO" id="GO:0005524">
    <property type="term" value="F:ATP binding"/>
    <property type="evidence" value="ECO:0007669"/>
    <property type="project" value="UniProtKB-KW"/>
</dbReference>
<feature type="transmembrane region" description="Helical" evidence="10">
    <location>
        <begin position="163"/>
        <end position="183"/>
    </location>
</feature>
<feature type="transmembrane region" description="Helical" evidence="10">
    <location>
        <begin position="310"/>
        <end position="333"/>
    </location>
</feature>
<evidence type="ECO:0000256" key="1">
    <source>
        <dbReference type="ARBA" id="ARBA00004141"/>
    </source>
</evidence>
<dbReference type="SUPFAM" id="SSF90123">
    <property type="entry name" value="ABC transporter transmembrane region"/>
    <property type="match status" value="2"/>
</dbReference>
<dbReference type="Pfam" id="PF00005">
    <property type="entry name" value="ABC_tran"/>
    <property type="match status" value="2"/>
</dbReference>
<keyword evidence="4" id="KW-0677">Repeat</keyword>
<dbReference type="CDD" id="cd03250">
    <property type="entry name" value="ABCC_MRP_domain1"/>
    <property type="match status" value="1"/>
</dbReference>
<evidence type="ECO:0000256" key="8">
    <source>
        <dbReference type="ARBA" id="ARBA00023136"/>
    </source>
</evidence>
<reference evidence="13" key="1">
    <citation type="submission" date="2021-06" db="EMBL/GenBank/DDBJ databases">
        <authorList>
            <person name="Kallberg Y."/>
            <person name="Tangrot J."/>
            <person name="Rosling A."/>
        </authorList>
    </citation>
    <scope>NUCLEOTIDE SEQUENCE</scope>
    <source>
        <strain evidence="13">CL551</strain>
    </source>
</reference>
<sequence length="1544" mass="174401">MDLNDYSFYTVPPTCVALASITLLIIQRIKPRKNYDEVPQEEALDIPIIVDDTRFSTVKRDLMKIGIIILQIGIFSFLFGYRYDQNRDDVVGISAGVLALCWCYALTITIIGICSKSNHLGWVLNAHLTAFTSVAFLCSFWQLRTAIKLEPVVDHRNHLAIKIDMIVAICNSIFSLIATSVAITTPKGPPLIQEGRAVNAIEYCSILDFITFSMATPLMVKAYSQKTFQDIDLDLLPFSCQSRVLHKVFKNTLGNNLLYRILKANKRTFAIQLFFTIVVSTLYYVPMVFLYKFLKILQDKPDHGLYEWGFIYICGMLITNILIYICAAQNWFWSSSILQVSIKGMLCSEILAKSLKRVDTHVMLPEDESDDQDASGKNEDEDKNDEGSSSIGRITNLMAVDTNRVSEFAVWWTSVIDSPVELAVGIYFLYQILGVSCLFGSLAMIFILPINHVTAKYYAKTQDNLMRARDHRVLQGIRMIKFFAWEKNWERRVLEARRTELKQLRYNFIYMTILDLLWMVSPTLVTIISFLFYTLVQGQQLTAAVAFTSITIFNELRYALNVLPEVLVEALQASISLKRIDKFLHEDEIDTSSENDVSSTTNSISFVKATVTWNKEKATGGEVDNVFNEFSMHDLNIDFPIGELSVICEYVNNSKNAKLYEYQTDYLNNQNLLGGPTGSGKTLLLLSLLGETNVLSGKIHCPRPPTDLTSKDINALNWILPNGVAYVAQQPWLQNASIRDNILFGLPYDETRYNQVIKVCALEKDLEIFEDKDMTEIGEKGITLSGGQKQRCALARAVYSRAKHIFVDDVFSAVDAHTAQHLMNECFLGPLMEGRTRILVTHHVGLCLSGASYLVVVNNGELKASGNISELKNSGTLVPILQEYNSRSGFQDFTVTAIEDAAPHSSITTKATIQIEDTQPKKNADPKILIEEESRPTGMVRLKIYATYFRANGHMLYWMIVAGLFVGSGGIRILESWWLKTWSDADIINSNHEPITTITFIKRFDWIILNGIFRDLDEPHSVEYYLNIYVIITFASVLFGISRFIWLYYGSLKASKKLYQKLLNQVIRAPLRFFDTTPVGRILNRFSKDFETIDSSLIEFIVAAIIFGAIFLLVGSIYAKASRELKRMDSVTRSPLYSHFTETLVGITTIRAFGATRRFMEEMLLKIDKNLRPFFYVWLVNRWLSILYNITGSFVTFLAGLFIMWDLEHIGAGLAGLSLSFAMNFTKQIMWSVRKYTSLEMSLNAVERVSEFSEIPQEPPAIIEPRPPANWPHSGSISVQNLEVKYASDSEPVLHRISFSVKGREKVGLVGRTGSGKSTIALSLFRFIEPSGGHISIDGIDISSIGVEDLRSRITIIPQDPILFSGTIRSNLDAFSQYDDHELLESLRRVHLISSASEIASGSSTTGDNVNVFTDLYTPVSEGGKNFSQGQRQLLCLARALLRRSKIIVMDEATASIDFSMDEKIQKMIRTEFEDCTIMCIAHRLRTVIDYDKILVLDNGNIVEFDSPYNLIANPESLFHMMCKNTGEFDLLMALALKKGKSDY</sequence>
<dbReference type="Pfam" id="PF00664">
    <property type="entry name" value="ABC_membrane"/>
    <property type="match status" value="3"/>
</dbReference>
<evidence type="ECO:0000259" key="12">
    <source>
        <dbReference type="PROSITE" id="PS50929"/>
    </source>
</evidence>
<keyword evidence="2" id="KW-0813">Transport</keyword>
<dbReference type="OrthoDB" id="6500128at2759"/>
<evidence type="ECO:0000256" key="6">
    <source>
        <dbReference type="ARBA" id="ARBA00022840"/>
    </source>
</evidence>
<dbReference type="InterPro" id="IPR027417">
    <property type="entry name" value="P-loop_NTPase"/>
</dbReference>
<proteinExistence type="predicted"/>
<dbReference type="PROSITE" id="PS00211">
    <property type="entry name" value="ABC_TRANSPORTER_1"/>
    <property type="match status" value="1"/>
</dbReference>
<dbReference type="EMBL" id="CAJVPV010000500">
    <property type="protein sequence ID" value="CAG8459975.1"/>
    <property type="molecule type" value="Genomic_DNA"/>
</dbReference>
<dbReference type="GO" id="GO:0000329">
    <property type="term" value="C:fungal-type vacuole membrane"/>
    <property type="evidence" value="ECO:0007669"/>
    <property type="project" value="TreeGrafter"/>
</dbReference>
<dbReference type="GO" id="GO:0140359">
    <property type="term" value="F:ABC-type transporter activity"/>
    <property type="evidence" value="ECO:0007669"/>
    <property type="project" value="InterPro"/>
</dbReference>
<dbReference type="PANTHER" id="PTHR24223:SF353">
    <property type="entry name" value="ABC TRANSPORTER ATP-BINDING PROTEIN_PERMEASE VMR1-RELATED"/>
    <property type="match status" value="1"/>
</dbReference>
<evidence type="ECO:0000256" key="5">
    <source>
        <dbReference type="ARBA" id="ARBA00022741"/>
    </source>
</evidence>
<evidence type="ECO:0000256" key="9">
    <source>
        <dbReference type="SAM" id="MobiDB-lite"/>
    </source>
</evidence>
<keyword evidence="3 10" id="KW-0812">Transmembrane</keyword>
<dbReference type="FunFam" id="3.40.50.300:FF:000565">
    <property type="entry name" value="ABC bile acid transporter"/>
    <property type="match status" value="1"/>
</dbReference>
<keyword evidence="5" id="KW-0547">Nucleotide-binding</keyword>
<keyword evidence="7 10" id="KW-1133">Transmembrane helix</keyword>
<evidence type="ECO:0000256" key="3">
    <source>
        <dbReference type="ARBA" id="ARBA00022692"/>
    </source>
</evidence>
<protein>
    <submittedName>
        <fullName evidence="13">16431_t:CDS:1</fullName>
    </submittedName>
</protein>
<feature type="transmembrane region" description="Helical" evidence="10">
    <location>
        <begin position="508"/>
        <end position="533"/>
    </location>
</feature>
<feature type="domain" description="ABC transporter" evidence="11">
    <location>
        <begin position="632"/>
        <end position="884"/>
    </location>
</feature>
<feature type="domain" description="ABC transmembrane type-1" evidence="12">
    <location>
        <begin position="273"/>
        <end position="572"/>
    </location>
</feature>
<feature type="transmembrane region" description="Helical" evidence="10">
    <location>
        <begin position="955"/>
        <end position="974"/>
    </location>
</feature>
<feature type="transmembrane region" description="Helical" evidence="10">
    <location>
        <begin position="427"/>
        <end position="450"/>
    </location>
</feature>
<feature type="transmembrane region" description="Helical" evidence="10">
    <location>
        <begin position="6"/>
        <end position="26"/>
    </location>
</feature>
<comment type="caution">
    <text evidence="13">The sequence shown here is derived from an EMBL/GenBank/DDBJ whole genome shotgun (WGS) entry which is preliminary data.</text>
</comment>
<dbReference type="InterPro" id="IPR050173">
    <property type="entry name" value="ABC_transporter_C-like"/>
</dbReference>
<comment type="subcellular location">
    <subcellularLocation>
        <location evidence="1">Membrane</location>
        <topology evidence="1">Multi-pass membrane protein</topology>
    </subcellularLocation>
</comment>
<evidence type="ECO:0000256" key="7">
    <source>
        <dbReference type="ARBA" id="ARBA00022989"/>
    </source>
</evidence>
<keyword evidence="14" id="KW-1185">Reference proteome</keyword>
<evidence type="ECO:0000313" key="14">
    <source>
        <dbReference type="Proteomes" id="UP000789342"/>
    </source>
</evidence>
<feature type="domain" description="ABC transmembrane type-1" evidence="12">
    <location>
        <begin position="960"/>
        <end position="1241"/>
    </location>
</feature>
<feature type="transmembrane region" description="Helical" evidence="10">
    <location>
        <begin position="62"/>
        <end position="81"/>
    </location>
</feature>
<keyword evidence="8 10" id="KW-0472">Membrane</keyword>
<dbReference type="Gene3D" id="3.40.50.300">
    <property type="entry name" value="P-loop containing nucleotide triphosphate hydrolases"/>
    <property type="match status" value="2"/>
</dbReference>
<dbReference type="SMART" id="SM00382">
    <property type="entry name" value="AAA"/>
    <property type="match status" value="2"/>
</dbReference>
<dbReference type="CDD" id="cd18596">
    <property type="entry name" value="ABC_6TM_VMR1_D1_like"/>
    <property type="match status" value="1"/>
</dbReference>
<evidence type="ECO:0000259" key="11">
    <source>
        <dbReference type="PROSITE" id="PS50893"/>
    </source>
</evidence>
<feature type="transmembrane region" description="Helical" evidence="10">
    <location>
        <begin position="269"/>
        <end position="290"/>
    </location>
</feature>
<dbReference type="GO" id="GO:0016887">
    <property type="term" value="F:ATP hydrolysis activity"/>
    <property type="evidence" value="ECO:0007669"/>
    <property type="project" value="InterPro"/>
</dbReference>